<dbReference type="Proteomes" id="UP000095705">
    <property type="component" value="Unassembled WGS sequence"/>
</dbReference>
<organism evidence="1 2">
    <name type="scientific">Streptomyces subrutilus</name>
    <dbReference type="NCBI Taxonomy" id="36818"/>
    <lineage>
        <taxon>Bacteria</taxon>
        <taxon>Bacillati</taxon>
        <taxon>Actinomycetota</taxon>
        <taxon>Actinomycetes</taxon>
        <taxon>Kitasatosporales</taxon>
        <taxon>Streptomycetaceae</taxon>
        <taxon>Streptomyces</taxon>
    </lineage>
</organism>
<evidence type="ECO:0000313" key="1">
    <source>
        <dbReference type="EMBL" id="OEJ35337.1"/>
    </source>
</evidence>
<gene>
    <name evidence="1" type="ORF">BGK67_32205</name>
</gene>
<keyword evidence="2" id="KW-1185">Reference proteome</keyword>
<accession>A0A1E5Q0K9</accession>
<dbReference type="STRING" id="36818.BGK67_32205"/>
<protein>
    <submittedName>
        <fullName evidence="1">Uncharacterized protein</fullName>
    </submittedName>
</protein>
<proteinExistence type="predicted"/>
<sequence>MKVDYTPSGYVATEPFRLLDTRTTNTPVQGGTATLVTLPVGPPYRVTGFPEAWRWRSST</sequence>
<dbReference type="AlphaFoldDB" id="A0A1E5Q0K9"/>
<dbReference type="RefSeq" id="WP_069923521.1">
    <property type="nucleotide sequence ID" value="NZ_MEHK01000001.1"/>
</dbReference>
<reference evidence="1 2" key="1">
    <citation type="submission" date="2016-08" db="EMBL/GenBank/DDBJ databases">
        <title>The complete genome of Streptomyces subrutilus 10-1-1.</title>
        <authorList>
            <person name="Chen X."/>
        </authorList>
    </citation>
    <scope>NUCLEOTIDE SEQUENCE [LARGE SCALE GENOMIC DNA]</scope>
    <source>
        <strain evidence="1 2">10-1-1</strain>
    </source>
</reference>
<comment type="caution">
    <text evidence="1">The sequence shown here is derived from an EMBL/GenBank/DDBJ whole genome shotgun (WGS) entry which is preliminary data.</text>
</comment>
<evidence type="ECO:0000313" key="2">
    <source>
        <dbReference type="Proteomes" id="UP000095705"/>
    </source>
</evidence>
<dbReference type="EMBL" id="MEHK01000001">
    <property type="protein sequence ID" value="OEJ35337.1"/>
    <property type="molecule type" value="Genomic_DNA"/>
</dbReference>
<name>A0A1E5Q0K9_9ACTN</name>